<dbReference type="OrthoDB" id="6572371at2759"/>
<dbReference type="PANTHER" id="PTHR36694:SF11">
    <property type="entry name" value="LP21121P-RELATED"/>
    <property type="match status" value="1"/>
</dbReference>
<keyword evidence="1" id="KW-1133">Transmembrane helix</keyword>
<dbReference type="EnsemblMetazoa" id="XM_011663217">
    <property type="protein sequence ID" value="XP_011661519"/>
    <property type="gene ID" value="LOC105437044"/>
</dbReference>
<reference evidence="3" key="1">
    <citation type="submission" date="2015-02" db="EMBL/GenBank/DDBJ databases">
        <title>Genome sequencing for Strongylocentrotus purpuratus.</title>
        <authorList>
            <person name="Murali S."/>
            <person name="Liu Y."/>
            <person name="Vee V."/>
            <person name="English A."/>
            <person name="Wang M."/>
            <person name="Skinner E."/>
            <person name="Han Y."/>
            <person name="Muzny D.M."/>
            <person name="Worley K.C."/>
            <person name="Gibbs R.A."/>
        </authorList>
    </citation>
    <scope>NUCLEOTIDE SEQUENCE</scope>
</reference>
<feature type="transmembrane region" description="Helical" evidence="1">
    <location>
        <begin position="20"/>
        <end position="40"/>
    </location>
</feature>
<keyword evidence="1" id="KW-0472">Membrane</keyword>
<dbReference type="AlphaFoldDB" id="A0A7M7HC46"/>
<feature type="transmembrane region" description="Helical" evidence="1">
    <location>
        <begin position="60"/>
        <end position="85"/>
    </location>
</feature>
<feature type="transmembrane region" description="Helical" evidence="1">
    <location>
        <begin position="132"/>
        <end position="153"/>
    </location>
</feature>
<keyword evidence="3" id="KW-1185">Reference proteome</keyword>
<dbReference type="OMA" id="CFPNTRS"/>
<dbReference type="Proteomes" id="UP000007110">
    <property type="component" value="Unassembled WGS sequence"/>
</dbReference>
<feature type="transmembrane region" description="Helical" evidence="1">
    <location>
        <begin position="92"/>
        <end position="112"/>
    </location>
</feature>
<organism evidence="2 3">
    <name type="scientific">Strongylocentrotus purpuratus</name>
    <name type="common">Purple sea urchin</name>
    <dbReference type="NCBI Taxonomy" id="7668"/>
    <lineage>
        <taxon>Eukaryota</taxon>
        <taxon>Metazoa</taxon>
        <taxon>Echinodermata</taxon>
        <taxon>Eleutherozoa</taxon>
        <taxon>Echinozoa</taxon>
        <taxon>Echinoidea</taxon>
        <taxon>Euechinoidea</taxon>
        <taxon>Echinacea</taxon>
        <taxon>Camarodonta</taxon>
        <taxon>Echinidea</taxon>
        <taxon>Strongylocentrotidae</taxon>
        <taxon>Strongylocentrotus</taxon>
    </lineage>
</organism>
<dbReference type="InParanoid" id="A0A7M7HC46"/>
<evidence type="ECO:0000313" key="2">
    <source>
        <dbReference type="EnsemblMetazoa" id="XP_011661519"/>
    </source>
</evidence>
<dbReference type="GeneID" id="105437044"/>
<name>A0A7M7HC46_STRPU</name>
<keyword evidence="1" id="KW-0812">Transmembrane</keyword>
<evidence type="ECO:0000256" key="1">
    <source>
        <dbReference type="SAM" id="Phobius"/>
    </source>
</evidence>
<proteinExistence type="predicted"/>
<protein>
    <submittedName>
        <fullName evidence="2">Uncharacterized protein</fullName>
    </submittedName>
</protein>
<dbReference type="PANTHER" id="PTHR36694">
    <property type="entry name" value="PASIFLORA 1, ISOFORM A-RELATED"/>
    <property type="match status" value="1"/>
</dbReference>
<sequence>MAIMTRCVCFPNTRSGSIAAAVYSLIYSVGYIAIWIIQFIGLQSSTSGIENVSAYGYGVYAAYIIDIIVLGPLFITSIILLIGVLKNTKCLLIPYMVAITALIVFQAVAWFVQLFSWYKLNDKIETSLYISLAAWIVLAVINVICLLCVIAQYQTLRESSDQEHDVTVAYTPTRPKDITAPTETTVASYPV</sequence>
<dbReference type="RefSeq" id="XP_011661519.2">
    <property type="nucleotide sequence ID" value="XM_011663217.2"/>
</dbReference>
<reference evidence="2" key="2">
    <citation type="submission" date="2021-01" db="UniProtKB">
        <authorList>
            <consortium name="EnsemblMetazoa"/>
        </authorList>
    </citation>
    <scope>IDENTIFICATION</scope>
</reference>
<dbReference type="KEGG" id="spu:105437044"/>
<accession>A0A7M7HC46</accession>
<evidence type="ECO:0000313" key="3">
    <source>
        <dbReference type="Proteomes" id="UP000007110"/>
    </source>
</evidence>